<dbReference type="InParanoid" id="A0A1C7M658"/>
<evidence type="ECO:0000313" key="1">
    <source>
        <dbReference type="EMBL" id="OBZ71997.1"/>
    </source>
</evidence>
<accession>A0A1C7M658</accession>
<name>A0A1C7M658_9FUNG</name>
<organism evidence="1 2">
    <name type="scientific">Choanephora cucurbitarum</name>
    <dbReference type="NCBI Taxonomy" id="101091"/>
    <lineage>
        <taxon>Eukaryota</taxon>
        <taxon>Fungi</taxon>
        <taxon>Fungi incertae sedis</taxon>
        <taxon>Mucoromycota</taxon>
        <taxon>Mucoromycotina</taxon>
        <taxon>Mucoromycetes</taxon>
        <taxon>Mucorales</taxon>
        <taxon>Mucorineae</taxon>
        <taxon>Choanephoraceae</taxon>
        <taxon>Choanephoroideae</taxon>
        <taxon>Choanephora</taxon>
    </lineage>
</organism>
<keyword evidence="2" id="KW-1185">Reference proteome</keyword>
<gene>
    <name evidence="1" type="ORF">A0J61_11880</name>
</gene>
<comment type="caution">
    <text evidence="1">The sequence shown here is derived from an EMBL/GenBank/DDBJ whole genome shotgun (WGS) entry which is preliminary data.</text>
</comment>
<protein>
    <submittedName>
        <fullName evidence="1">Uncharacterized protein</fullName>
    </submittedName>
</protein>
<proteinExistence type="predicted"/>
<dbReference type="Proteomes" id="UP000093000">
    <property type="component" value="Unassembled WGS sequence"/>
</dbReference>
<dbReference type="AlphaFoldDB" id="A0A1C7M658"/>
<evidence type="ECO:0000313" key="2">
    <source>
        <dbReference type="Proteomes" id="UP000093000"/>
    </source>
</evidence>
<feature type="non-terminal residue" evidence="1">
    <location>
        <position position="94"/>
    </location>
</feature>
<reference evidence="1 2" key="1">
    <citation type="submission" date="2016-03" db="EMBL/GenBank/DDBJ databases">
        <title>Choanephora cucurbitarum.</title>
        <authorList>
            <person name="Min B."/>
            <person name="Park H."/>
            <person name="Park J.-H."/>
            <person name="Shin H.-D."/>
            <person name="Choi I.-G."/>
        </authorList>
    </citation>
    <scope>NUCLEOTIDE SEQUENCE [LARGE SCALE GENOMIC DNA]</scope>
    <source>
        <strain evidence="1 2">KUS-F28377</strain>
    </source>
</reference>
<sequence>MGLAGKPSTTFEVGAEARVGLGTTSNQDRQLILHVPSLKNFIGYLFAYVGFSFRNHVFEIRRPPVVYDSLLVSQKFVRSLKPTNCAILTPCIRT</sequence>
<dbReference type="EMBL" id="LUGH01002632">
    <property type="protein sequence ID" value="OBZ71997.1"/>
    <property type="molecule type" value="Genomic_DNA"/>
</dbReference>